<comment type="caution">
    <text evidence="2">The sequence shown here is derived from an EMBL/GenBank/DDBJ whole genome shotgun (WGS) entry which is preliminary data.</text>
</comment>
<proteinExistence type="predicted"/>
<keyword evidence="1" id="KW-0472">Membrane</keyword>
<sequence length="69" mass="8388">MNENEFLLGFITAMSLCLLVFFLCEVHTDLTSYKDRKRREELLRISELEGEERMKAIEEYHKKYIRTKQ</sequence>
<dbReference type="EMBL" id="VDBS01000055">
    <property type="protein sequence ID" value="TNB56376.1"/>
    <property type="molecule type" value="Genomic_DNA"/>
</dbReference>
<evidence type="ECO:0000256" key="1">
    <source>
        <dbReference type="SAM" id="Phobius"/>
    </source>
</evidence>
<dbReference type="Proteomes" id="UP000306813">
    <property type="component" value="Unassembled WGS sequence"/>
</dbReference>
<gene>
    <name evidence="2" type="ORF">FDW42_07405</name>
</gene>
<dbReference type="AlphaFoldDB" id="A0AAX2UH76"/>
<keyword evidence="1" id="KW-0812">Transmembrane</keyword>
<accession>A0AAX2UH76</accession>
<name>A0AAX2UH76_9BACT</name>
<keyword evidence="1" id="KW-1133">Transmembrane helix</keyword>
<organism evidence="2 3">
    <name type="scientific">Campylobacter helveticus</name>
    <dbReference type="NCBI Taxonomy" id="28898"/>
    <lineage>
        <taxon>Bacteria</taxon>
        <taxon>Pseudomonadati</taxon>
        <taxon>Campylobacterota</taxon>
        <taxon>Epsilonproteobacteria</taxon>
        <taxon>Campylobacterales</taxon>
        <taxon>Campylobacteraceae</taxon>
        <taxon>Campylobacter</taxon>
    </lineage>
</organism>
<evidence type="ECO:0000313" key="2">
    <source>
        <dbReference type="EMBL" id="TNB56376.1"/>
    </source>
</evidence>
<evidence type="ECO:0000313" key="3">
    <source>
        <dbReference type="Proteomes" id="UP000306813"/>
    </source>
</evidence>
<feature type="transmembrane region" description="Helical" evidence="1">
    <location>
        <begin position="6"/>
        <end position="28"/>
    </location>
</feature>
<dbReference type="RefSeq" id="WP_139026857.1">
    <property type="nucleotide sequence ID" value="NZ_CAUWMG010000081.1"/>
</dbReference>
<protein>
    <submittedName>
        <fullName evidence="2">Uncharacterized protein</fullName>
    </submittedName>
</protein>
<reference evidence="2 3" key="1">
    <citation type="submission" date="2019-05" db="EMBL/GenBank/DDBJ databases">
        <title>Draft genomes of eight strains of Campylobacter helveticus isolated from cats and a dog in New Zealand.</title>
        <authorList>
            <person name="Bojanic K."/>
            <person name="Midwinter A.C."/>
            <person name="Biggs P.J."/>
            <person name="Acke E."/>
            <person name="Cornelius A.J."/>
            <person name="Marshall J.C."/>
        </authorList>
    </citation>
    <scope>NUCLEOTIDE SEQUENCE [LARGE SCALE GENOMIC DNA]</scope>
    <source>
        <strain evidence="2 3">ACP123b</strain>
    </source>
</reference>